<keyword evidence="2" id="KW-1185">Reference proteome</keyword>
<sequence>MKKKYREQRVSFASNREMKVVDDSIDDSGIKNYN</sequence>
<comment type="caution">
    <text evidence="1">The sequence shown here is derived from an EMBL/GenBank/DDBJ whole genome shotgun (WGS) entry which is preliminary data.</text>
</comment>
<gene>
    <name evidence="1" type="ORF">SLEP1_g42672</name>
</gene>
<evidence type="ECO:0000313" key="1">
    <source>
        <dbReference type="EMBL" id="GKV34294.1"/>
    </source>
</evidence>
<reference evidence="1 2" key="1">
    <citation type="journal article" date="2021" name="Commun. Biol.">
        <title>The genome of Shorea leprosula (Dipterocarpaceae) highlights the ecological relevance of drought in aseasonal tropical rainforests.</title>
        <authorList>
            <person name="Ng K.K.S."/>
            <person name="Kobayashi M.J."/>
            <person name="Fawcett J.A."/>
            <person name="Hatakeyama M."/>
            <person name="Paape T."/>
            <person name="Ng C.H."/>
            <person name="Ang C.C."/>
            <person name="Tnah L.H."/>
            <person name="Lee C.T."/>
            <person name="Nishiyama T."/>
            <person name="Sese J."/>
            <person name="O'Brien M.J."/>
            <person name="Copetti D."/>
            <person name="Mohd Noor M.I."/>
            <person name="Ong R.C."/>
            <person name="Putra M."/>
            <person name="Sireger I.Z."/>
            <person name="Indrioko S."/>
            <person name="Kosugi Y."/>
            <person name="Izuno A."/>
            <person name="Isagi Y."/>
            <person name="Lee S.L."/>
            <person name="Shimizu K.K."/>
        </authorList>
    </citation>
    <scope>NUCLEOTIDE SEQUENCE [LARGE SCALE GENOMIC DNA]</scope>
    <source>
        <strain evidence="1">214</strain>
    </source>
</reference>
<name>A0AAV5LAM2_9ROSI</name>
<dbReference type="AlphaFoldDB" id="A0AAV5LAM2"/>
<evidence type="ECO:0000313" key="2">
    <source>
        <dbReference type="Proteomes" id="UP001054252"/>
    </source>
</evidence>
<protein>
    <submittedName>
        <fullName evidence="1">Uncharacterized protein</fullName>
    </submittedName>
</protein>
<organism evidence="1 2">
    <name type="scientific">Rubroshorea leprosula</name>
    <dbReference type="NCBI Taxonomy" id="152421"/>
    <lineage>
        <taxon>Eukaryota</taxon>
        <taxon>Viridiplantae</taxon>
        <taxon>Streptophyta</taxon>
        <taxon>Embryophyta</taxon>
        <taxon>Tracheophyta</taxon>
        <taxon>Spermatophyta</taxon>
        <taxon>Magnoliopsida</taxon>
        <taxon>eudicotyledons</taxon>
        <taxon>Gunneridae</taxon>
        <taxon>Pentapetalae</taxon>
        <taxon>rosids</taxon>
        <taxon>malvids</taxon>
        <taxon>Malvales</taxon>
        <taxon>Dipterocarpaceae</taxon>
        <taxon>Rubroshorea</taxon>
    </lineage>
</organism>
<dbReference type="Proteomes" id="UP001054252">
    <property type="component" value="Unassembled WGS sequence"/>
</dbReference>
<accession>A0AAV5LAM2</accession>
<proteinExistence type="predicted"/>
<dbReference type="EMBL" id="BPVZ01000104">
    <property type="protein sequence ID" value="GKV34294.1"/>
    <property type="molecule type" value="Genomic_DNA"/>
</dbReference>